<sequence length="2192" mass="245477">MNLNPNESDGEENAVPGTRRVPEHKLSIKCDRGDPCGPCQRKNIRCSFPTGFKPRPKRQPVLVSDGYESKLDAISQKLDRISLAVDSITSSPQHLQGGSSAAHTAISSQVTPISQASSPSCNVRTGPEKGSEFEGDVTLTTQATFATDFLEQFVDSNQPSQTLPEIKSHLDALRKILAGKEVTVDETRLVDTQRILSPQEHGGFQLPPVNLSMMAVQRLRESPRLQLFWRAEFHSISQFVEYLMTVYFGKPTLADLILTHVGLVSLLHECANIETEQVLKNEFASQAVVCRQNLESILAGLPFNMPCTPDYILALFMAAKVQSCYHLENCRISMSWNTLAAAVQMCQTLGFTRENLPRPESREAKQRRAKLIFYIHLCDKMLALRLSRPVLIRDGEITLNFEALEADREDGPTPIIAKWARFCSLQGRVYDILYSPESLLQPDVERETNARRLAAEMEQLFQTKSLAEEHLFESIGTVIGETQSEVFRRTDKVAYYSMRCLVFRAVKPASLISSAFCDECLEAAKNGLEQHRICLSMLKNVEAVVFEFYMHWGLMAVPLVPFMVLFCHAIETCDPTHLEPLAAVVETVDMIPPDLPNVYRKQLHLFKLMYEVACKYVGSRSNNPPFQVSGRIPDTPFEMLFFEAGWITLSSDDAKIYAVDLFDSDESVALSSIKGGVARCSDSPRYRKAPLFRSSAPSGLQVDVYHDGISRPCLFRKDYPTCLIQGRMNPPSDTRPSDAPSMSSATLGDRPRENDLSDEAEYEEEIHDLARRFTSQSAASGHGPLFPLSDGGPLDPQSPHFNSKKWAKAYLKTRTETADGSTPRTAGIAFKNLNAYGFGQATDFQNTLTNVVLKASSFARKIFGDKGQRIDILRDIDGYVEAGEMLCVLGPPGSGCSTLLRSIAGETHGFHFGNDTVLNYQGIRPEQMKKAYRGEAIYTAEVDHHFPHLTVGDTLYFAARCRCPPKDKLPHGVTAREYAEHLRDVIMAMFGISHTKNTRVGDDYVRGISGGERKRVTIAEAALGYSPLQCWDNSTRGLDSANAIEFCRVLRTQADTLGIASCVAIYQAPQTAYDLFDKVIVLYEGRQIFFGKTDEAQAYFENLGFICPEQQTTADFLTSMTNPAERVIRQGANPPRTSDEFARAWQQSQHRSRLIDEIDYYMEQHPFDGPDLQKFSESRRLDQAAAQRDRSPFNLSYLQQYTINLWRGFTILIGDPSITLTMLISNLFEGLIISSIFYNLPFNTTSFFRRTILLFFIVLINAFGSILEIMTLYAKRKVVEKQSRYAFYHPSAEALSAMTTDLPYKVVNSILLNCTLYFMCNLRREPGPFFAFLLLSFSITLCMSMMFRFIGSATKSVAQALAPACIILLALVLYSGFAIPPAYMQNWLGWIRWVNPVYYGLESVFLIEFVGQQFPCSDFVPHGPGYENLGKGEYVCNVPGSVPGQSFVKGEDYLKASFGFVNSHRWRNFGIIIVWTVFFMALHLWTTEYVASERSKGEVLVFLREAMHKVSGRRVSDEESGVPTPAGKQEASGSSSDKVEVEKQTSVFHWKDVCYDVKIKSETRRILDHVDGWVKPGTLTALMGVSGAGKTTLLDVLASRVTMGVVSGDMLVNGHFRDSSFQRKTGYVTQQDLHQASSTVREALRFSAMLRQPAKYSKQERLDYVETVLSLLGMDAYADAIIGVPGEGLNVEQRKRLTIAVELVARPQLLLFLDEPTSGLDSQTSWSICDLMEQLTKSGQAILCTIHQPSAMLFQRFDRLLLLAKGGKTVYFGQIGQNSQILMDYFTRNGGPPLPPKANPAEHMLEVIGAAPGTHTDVDWPAAWRQSPEYREVQKELQSLKASQPSATLASGGADPSEYDEFASPLSTQLAEVTKRLFVQYWRSPGYMYSKSILTVGASLFIGLSVMDGENTVRGLQNQMFGVFIFLTIFSQVAEQMMPAFVEQRTLYEARERPAKTYSWQSFMFANLTVEIVWNSFIGIFAFICWYFPIGLYHNAEYTNEVHSRGITIFLHVWMFFLLASSFAHMIIAGLPNADTAGGVMNLLFIMMFAFCGVLAGPDALPGFWIFMYRVNPFTYVVEGFLGTTLANAPVTCADNEILEFKPANGTCEEFLSDYMSNVGGYLVGESAGSKTQCQYCPMAHTNTFLRGINVSFDNRWRDFGLLWAYVVFNCAAAVAIYWLARVPRRRKDKKE</sequence>
<evidence type="ECO:0000256" key="1">
    <source>
        <dbReference type="ARBA" id="ARBA00004141"/>
    </source>
</evidence>
<dbReference type="InterPro" id="IPR003593">
    <property type="entry name" value="AAA+_ATPase"/>
</dbReference>
<dbReference type="CDD" id="cd03232">
    <property type="entry name" value="ABCG_PDR_domain2"/>
    <property type="match status" value="1"/>
</dbReference>
<proteinExistence type="inferred from homology"/>
<evidence type="ECO:0000313" key="14">
    <source>
        <dbReference type="EMBL" id="KAF5230467.1"/>
    </source>
</evidence>
<dbReference type="CDD" id="cd03233">
    <property type="entry name" value="ABCG_PDR_domain1"/>
    <property type="match status" value="1"/>
</dbReference>
<feature type="transmembrane region" description="Helical" evidence="12">
    <location>
        <begin position="1361"/>
        <end position="1383"/>
    </location>
</feature>
<keyword evidence="6" id="KW-0547">Nucleotide-binding</keyword>
<dbReference type="InterPro" id="IPR007219">
    <property type="entry name" value="XnlR_reg_dom"/>
</dbReference>
<reference evidence="14 15" key="1">
    <citation type="journal article" date="2020" name="BMC Genomics">
        <title>Correction to: Identification and distribution of gene clusters required for synthesis of sphingolipid metabolism inhibitors in diverse species of the filamentous fungus Fusarium.</title>
        <authorList>
            <person name="Kim H.S."/>
            <person name="Lohmar J.M."/>
            <person name="Busman M."/>
            <person name="Brown D.W."/>
            <person name="Naumann T.A."/>
            <person name="Divon H.H."/>
            <person name="Lysoe E."/>
            <person name="Uhlig S."/>
            <person name="Proctor R.H."/>
        </authorList>
    </citation>
    <scope>NUCLEOTIDE SEQUENCE [LARGE SCALE GENOMIC DNA]</scope>
    <source>
        <strain evidence="14 15">NRRL 25214</strain>
    </source>
</reference>
<dbReference type="InterPro" id="IPR043926">
    <property type="entry name" value="ABCG_dom"/>
</dbReference>
<name>A0A8H5DP43_9HYPO</name>
<keyword evidence="10" id="KW-0539">Nucleus</keyword>
<dbReference type="InterPro" id="IPR029481">
    <property type="entry name" value="ABC_trans_N"/>
</dbReference>
<dbReference type="GO" id="GO:0003677">
    <property type="term" value="F:DNA binding"/>
    <property type="evidence" value="ECO:0007669"/>
    <property type="project" value="InterPro"/>
</dbReference>
<evidence type="ECO:0000256" key="11">
    <source>
        <dbReference type="SAM" id="MobiDB-lite"/>
    </source>
</evidence>
<protein>
    <recommendedName>
        <fullName evidence="13">ABC transporter domain-containing protein</fullName>
    </recommendedName>
</protein>
<dbReference type="Gene3D" id="3.40.50.300">
    <property type="entry name" value="P-loop containing nucleotide triphosphate hydrolases"/>
    <property type="match status" value="2"/>
</dbReference>
<dbReference type="InterPro" id="IPR017871">
    <property type="entry name" value="ABC_transporter-like_CS"/>
</dbReference>
<dbReference type="CDD" id="cd12148">
    <property type="entry name" value="fungal_TF_MHR"/>
    <property type="match status" value="1"/>
</dbReference>
<keyword evidence="9 12" id="KW-0472">Membrane</keyword>
<dbReference type="InterPro" id="IPR003439">
    <property type="entry name" value="ABC_transporter-like_ATP-bd"/>
</dbReference>
<dbReference type="InterPro" id="IPR034001">
    <property type="entry name" value="ABCG_PDR_1"/>
</dbReference>
<dbReference type="GO" id="GO:0016887">
    <property type="term" value="F:ATP hydrolysis activity"/>
    <property type="evidence" value="ECO:0007669"/>
    <property type="project" value="InterPro"/>
</dbReference>
<dbReference type="InterPro" id="IPR010929">
    <property type="entry name" value="PDR_CDR_ABC"/>
</dbReference>
<dbReference type="PANTHER" id="PTHR19241">
    <property type="entry name" value="ATP-BINDING CASSETTE TRANSPORTER"/>
    <property type="match status" value="1"/>
</dbReference>
<comment type="similarity">
    <text evidence="2">Belongs to the ABC transporter superfamily. ABCG family. PDR (TC 3.A.1.205) subfamily.</text>
</comment>
<feature type="compositionally biased region" description="Polar residues" evidence="11">
    <location>
        <begin position="1837"/>
        <end position="1849"/>
    </location>
</feature>
<feature type="domain" description="ABC transporter" evidence="13">
    <location>
        <begin position="1548"/>
        <end position="1791"/>
    </location>
</feature>
<dbReference type="GO" id="GO:0005524">
    <property type="term" value="F:ATP binding"/>
    <property type="evidence" value="ECO:0007669"/>
    <property type="project" value="UniProtKB-KW"/>
</dbReference>
<dbReference type="SUPFAM" id="SSF52540">
    <property type="entry name" value="P-loop containing nucleoside triphosphate hydrolases"/>
    <property type="match status" value="2"/>
</dbReference>
<comment type="subcellular location">
    <subcellularLocation>
        <location evidence="1">Membrane</location>
        <topology evidence="1">Multi-pass membrane protein</topology>
    </subcellularLocation>
</comment>
<dbReference type="GO" id="GO:0140359">
    <property type="term" value="F:ABC-type transporter activity"/>
    <property type="evidence" value="ECO:0007669"/>
    <property type="project" value="InterPro"/>
</dbReference>
<feature type="region of interest" description="Disordered" evidence="11">
    <location>
        <begin position="90"/>
        <end position="133"/>
    </location>
</feature>
<dbReference type="GO" id="GO:0006351">
    <property type="term" value="P:DNA-templated transcription"/>
    <property type="evidence" value="ECO:0007669"/>
    <property type="project" value="InterPro"/>
</dbReference>
<feature type="region of interest" description="Disordered" evidence="11">
    <location>
        <begin position="725"/>
        <end position="759"/>
    </location>
</feature>
<comment type="caution">
    <text evidence="14">The sequence shown here is derived from an EMBL/GenBank/DDBJ whole genome shotgun (WGS) entry which is preliminary data.</text>
</comment>
<evidence type="ECO:0000256" key="3">
    <source>
        <dbReference type="ARBA" id="ARBA00022448"/>
    </source>
</evidence>
<dbReference type="Gene3D" id="4.10.240.10">
    <property type="entry name" value="Zn(2)-C6 fungal-type DNA-binding domain"/>
    <property type="match status" value="1"/>
</dbReference>
<keyword evidence="3" id="KW-0813">Transport</keyword>
<accession>A0A8H5DP43</accession>
<evidence type="ECO:0000256" key="8">
    <source>
        <dbReference type="ARBA" id="ARBA00022989"/>
    </source>
</evidence>
<organism evidence="14 15">
    <name type="scientific">Fusarium anthophilum</name>
    <dbReference type="NCBI Taxonomy" id="48485"/>
    <lineage>
        <taxon>Eukaryota</taxon>
        <taxon>Fungi</taxon>
        <taxon>Dikarya</taxon>
        <taxon>Ascomycota</taxon>
        <taxon>Pezizomycotina</taxon>
        <taxon>Sordariomycetes</taxon>
        <taxon>Hypocreomycetidae</taxon>
        <taxon>Hypocreales</taxon>
        <taxon>Nectriaceae</taxon>
        <taxon>Fusarium</taxon>
        <taxon>Fusarium fujikuroi species complex</taxon>
    </lineage>
</organism>
<dbReference type="SMART" id="SM00906">
    <property type="entry name" value="Fungal_trans"/>
    <property type="match status" value="1"/>
</dbReference>
<dbReference type="CDD" id="cd00067">
    <property type="entry name" value="GAL4"/>
    <property type="match status" value="1"/>
</dbReference>
<keyword evidence="8 12" id="KW-1133">Transmembrane helix</keyword>
<evidence type="ECO:0000256" key="2">
    <source>
        <dbReference type="ARBA" id="ARBA00006012"/>
    </source>
</evidence>
<feature type="transmembrane region" description="Helical" evidence="12">
    <location>
        <begin position="1919"/>
        <end position="1942"/>
    </location>
</feature>
<dbReference type="Proteomes" id="UP000573603">
    <property type="component" value="Unassembled WGS sequence"/>
</dbReference>
<dbReference type="Pfam" id="PF01061">
    <property type="entry name" value="ABC2_membrane"/>
    <property type="match status" value="2"/>
</dbReference>
<keyword evidence="15" id="KW-1185">Reference proteome</keyword>
<dbReference type="PROSITE" id="PS00211">
    <property type="entry name" value="ABC_TRANSPORTER_1"/>
    <property type="match status" value="1"/>
</dbReference>
<dbReference type="EMBL" id="JABEVY010000522">
    <property type="protein sequence ID" value="KAF5230467.1"/>
    <property type="molecule type" value="Genomic_DNA"/>
</dbReference>
<feature type="transmembrane region" description="Helical" evidence="12">
    <location>
        <begin position="1963"/>
        <end position="1989"/>
    </location>
</feature>
<evidence type="ECO:0000256" key="9">
    <source>
        <dbReference type="ARBA" id="ARBA00023136"/>
    </source>
</evidence>
<feature type="transmembrane region" description="Helical" evidence="12">
    <location>
        <begin position="2163"/>
        <end position="2181"/>
    </location>
</feature>
<feature type="domain" description="ABC transporter" evidence="13">
    <location>
        <begin position="853"/>
        <end position="1109"/>
    </location>
</feature>
<dbReference type="GO" id="GO:0016020">
    <property type="term" value="C:membrane"/>
    <property type="evidence" value="ECO:0007669"/>
    <property type="project" value="UniProtKB-SubCell"/>
</dbReference>
<evidence type="ECO:0000256" key="6">
    <source>
        <dbReference type="ARBA" id="ARBA00022741"/>
    </source>
</evidence>
<evidence type="ECO:0000256" key="12">
    <source>
        <dbReference type="SAM" id="Phobius"/>
    </source>
</evidence>
<dbReference type="FunFam" id="3.40.50.300:FF:000054">
    <property type="entry name" value="ABC multidrug transporter atrF"/>
    <property type="match status" value="1"/>
</dbReference>
<dbReference type="Pfam" id="PF00005">
    <property type="entry name" value="ABC_tran"/>
    <property type="match status" value="2"/>
</dbReference>
<feature type="transmembrane region" description="Helical" evidence="12">
    <location>
        <begin position="1466"/>
        <end position="1486"/>
    </location>
</feature>
<dbReference type="GO" id="GO:0000981">
    <property type="term" value="F:DNA-binding transcription factor activity, RNA polymerase II-specific"/>
    <property type="evidence" value="ECO:0007669"/>
    <property type="project" value="InterPro"/>
</dbReference>
<dbReference type="InterPro" id="IPR027417">
    <property type="entry name" value="P-loop_NTPase"/>
</dbReference>
<feature type="region of interest" description="Disordered" evidence="11">
    <location>
        <begin position="1"/>
        <end position="26"/>
    </location>
</feature>
<dbReference type="Pfam" id="PF19055">
    <property type="entry name" value="ABC2_membrane_7"/>
    <property type="match status" value="1"/>
</dbReference>
<feature type="transmembrane region" description="Helical" evidence="12">
    <location>
        <begin position="1252"/>
        <end position="1274"/>
    </location>
</feature>
<feature type="region of interest" description="Disordered" evidence="11">
    <location>
        <begin position="1513"/>
        <end position="1540"/>
    </location>
</feature>
<feature type="compositionally biased region" description="Polar residues" evidence="11">
    <location>
        <begin position="90"/>
        <end position="123"/>
    </location>
</feature>
<dbReference type="InterPro" id="IPR036864">
    <property type="entry name" value="Zn2-C6_fun-type_DNA-bd_sf"/>
</dbReference>
<feature type="transmembrane region" description="Helical" evidence="12">
    <location>
        <begin position="2009"/>
        <end position="2031"/>
    </location>
</feature>
<dbReference type="Pfam" id="PF06422">
    <property type="entry name" value="PDR_CDR"/>
    <property type="match status" value="1"/>
</dbReference>
<feature type="transmembrane region" description="Helical" evidence="12">
    <location>
        <begin position="1220"/>
        <end position="1240"/>
    </location>
</feature>
<evidence type="ECO:0000256" key="5">
    <source>
        <dbReference type="ARBA" id="ARBA00022723"/>
    </source>
</evidence>
<keyword evidence="4 12" id="KW-0812">Transmembrane</keyword>
<evidence type="ECO:0000256" key="7">
    <source>
        <dbReference type="ARBA" id="ARBA00022840"/>
    </source>
</evidence>
<dbReference type="SMART" id="SM00382">
    <property type="entry name" value="AAA"/>
    <property type="match status" value="2"/>
</dbReference>
<evidence type="ECO:0000256" key="4">
    <source>
        <dbReference type="ARBA" id="ARBA00022692"/>
    </source>
</evidence>
<evidence type="ECO:0000313" key="15">
    <source>
        <dbReference type="Proteomes" id="UP000573603"/>
    </source>
</evidence>
<feature type="transmembrane region" description="Helical" evidence="12">
    <location>
        <begin position="1886"/>
        <end position="1907"/>
    </location>
</feature>
<dbReference type="InterPro" id="IPR034003">
    <property type="entry name" value="ABCG_PDR_2"/>
</dbReference>
<feature type="transmembrane region" description="Helical" evidence="12">
    <location>
        <begin position="2043"/>
        <end position="2067"/>
    </location>
</feature>
<evidence type="ECO:0000256" key="10">
    <source>
        <dbReference type="ARBA" id="ARBA00023242"/>
    </source>
</evidence>
<feature type="transmembrane region" description="Helical" evidence="12">
    <location>
        <begin position="1329"/>
        <end position="1349"/>
    </location>
</feature>
<keyword evidence="7" id="KW-0067">ATP-binding</keyword>
<dbReference type="InterPro" id="IPR001138">
    <property type="entry name" value="Zn2Cys6_DnaBD"/>
</dbReference>
<gene>
    <name evidence="14" type="ORF">FANTH_13817</name>
</gene>
<dbReference type="InterPro" id="IPR013525">
    <property type="entry name" value="ABC2_TM"/>
</dbReference>
<evidence type="ECO:0000259" key="13">
    <source>
        <dbReference type="PROSITE" id="PS50893"/>
    </source>
</evidence>
<dbReference type="Pfam" id="PF14510">
    <property type="entry name" value="ABC_trans_N"/>
    <property type="match status" value="1"/>
</dbReference>
<keyword evidence="5" id="KW-0479">Metal-binding</keyword>
<dbReference type="PROSITE" id="PS50893">
    <property type="entry name" value="ABC_TRANSPORTER_2"/>
    <property type="match status" value="2"/>
</dbReference>
<dbReference type="Pfam" id="PF04082">
    <property type="entry name" value="Fungal_trans"/>
    <property type="match status" value="1"/>
</dbReference>
<dbReference type="GO" id="GO:0008270">
    <property type="term" value="F:zinc ion binding"/>
    <property type="evidence" value="ECO:0007669"/>
    <property type="project" value="InterPro"/>
</dbReference>
<feature type="region of interest" description="Disordered" evidence="11">
    <location>
        <begin position="1837"/>
        <end position="1856"/>
    </location>
</feature>